<gene>
    <name evidence="1" type="ORF">FM104_12165</name>
</gene>
<reference evidence="1 2" key="1">
    <citation type="submission" date="2017-02" db="EMBL/GenBank/DDBJ databases">
        <authorList>
            <person name="Peterson S.W."/>
        </authorList>
    </citation>
    <scope>NUCLEOTIDE SEQUENCE [LARGE SCALE GENOMIC DNA]</scope>
    <source>
        <strain evidence="1 2">B Mb 05.01</strain>
    </source>
</reference>
<accession>A0A1R4KEF5</accession>
<proteinExistence type="predicted"/>
<name>A0A1R4KEF5_9MICO</name>
<dbReference type="AlphaFoldDB" id="A0A1R4KEF5"/>
<dbReference type="EMBL" id="FUKO01000030">
    <property type="protein sequence ID" value="SJN42678.1"/>
    <property type="molecule type" value="Genomic_DNA"/>
</dbReference>
<dbReference type="Proteomes" id="UP000196320">
    <property type="component" value="Unassembled WGS sequence"/>
</dbReference>
<evidence type="ECO:0000313" key="2">
    <source>
        <dbReference type="Proteomes" id="UP000196320"/>
    </source>
</evidence>
<keyword evidence="2" id="KW-1185">Reference proteome</keyword>
<evidence type="ECO:0000313" key="1">
    <source>
        <dbReference type="EMBL" id="SJN42678.1"/>
    </source>
</evidence>
<organism evidence="1 2">
    <name type="scientific">Microbacterium esteraromaticum</name>
    <dbReference type="NCBI Taxonomy" id="57043"/>
    <lineage>
        <taxon>Bacteria</taxon>
        <taxon>Bacillati</taxon>
        <taxon>Actinomycetota</taxon>
        <taxon>Actinomycetes</taxon>
        <taxon>Micrococcales</taxon>
        <taxon>Microbacteriaceae</taxon>
        <taxon>Microbacterium</taxon>
    </lineage>
</organism>
<sequence>MARDVGATGESVTVRIPPVADGRLNVTLQGDGLRASGALDVSQAIVQHLKDVSVSIETQHLSLSSTPQPKALQVLADLRAVDAAHPFGTIVLDDKGLVATVAGDVGAADGAERMLRESSSGIWADMQIAIGGDTGSDHTDAGAAGLELAEWIESELGVPVSTNRGSLTVPLDSVESFTAASQAIAEHNPERLRVVLVNKEAKPRFRVGSRAVNTALSPEENAYPQWVQWWQEFEKTELVEVVEVSDDGVAVWLTSDASDQGSVDKAERVAARIADEYGLAWYEVNNRRTEL</sequence>
<protein>
    <submittedName>
        <fullName evidence="1">Uncharacterized protein</fullName>
    </submittedName>
</protein>